<dbReference type="InterPro" id="IPR010426">
    <property type="entry name" value="MTTB_MeTrfase"/>
</dbReference>
<evidence type="ECO:0000256" key="1">
    <source>
        <dbReference type="ARBA" id="ARBA00007137"/>
    </source>
</evidence>
<gene>
    <name evidence="6" type="ORF">ABVQ20_14750</name>
</gene>
<dbReference type="Gene3D" id="3.20.20.480">
    <property type="entry name" value="Trimethylamine methyltransferase-like"/>
    <property type="match status" value="1"/>
</dbReference>
<name>A0ABV2DDZ6_9HYPH</name>
<organism evidence="6 7">
    <name type="scientific">Mesorhizobium shangrilense</name>
    <dbReference type="NCBI Taxonomy" id="460060"/>
    <lineage>
        <taxon>Bacteria</taxon>
        <taxon>Pseudomonadati</taxon>
        <taxon>Pseudomonadota</taxon>
        <taxon>Alphaproteobacteria</taxon>
        <taxon>Hyphomicrobiales</taxon>
        <taxon>Phyllobacteriaceae</taxon>
        <taxon>Mesorhizobium</taxon>
    </lineage>
</organism>
<dbReference type="InterPro" id="IPR038601">
    <property type="entry name" value="MttB-like_sf"/>
</dbReference>
<protein>
    <recommendedName>
        <fullName evidence="4">Methyltransferase</fullName>
        <ecNumber evidence="4">2.1.1.-</ecNumber>
    </recommendedName>
</protein>
<evidence type="ECO:0000256" key="5">
    <source>
        <dbReference type="SAM" id="MobiDB-lite"/>
    </source>
</evidence>
<evidence type="ECO:0000313" key="7">
    <source>
        <dbReference type="Proteomes" id="UP001548832"/>
    </source>
</evidence>
<evidence type="ECO:0000313" key="6">
    <source>
        <dbReference type="EMBL" id="MET2828240.1"/>
    </source>
</evidence>
<dbReference type="Proteomes" id="UP001548832">
    <property type="component" value="Unassembled WGS sequence"/>
</dbReference>
<dbReference type="EC" id="2.1.1.-" evidence="4"/>
<evidence type="ECO:0000256" key="4">
    <source>
        <dbReference type="PIRNR" id="PIRNR037567"/>
    </source>
</evidence>
<dbReference type="GO" id="GO:0008168">
    <property type="term" value="F:methyltransferase activity"/>
    <property type="evidence" value="ECO:0007669"/>
    <property type="project" value="UniProtKB-KW"/>
</dbReference>
<accession>A0ABV2DDZ6</accession>
<evidence type="ECO:0000256" key="3">
    <source>
        <dbReference type="ARBA" id="ARBA00022679"/>
    </source>
</evidence>
<proteinExistence type="inferred from homology"/>
<dbReference type="GO" id="GO:0032259">
    <property type="term" value="P:methylation"/>
    <property type="evidence" value="ECO:0007669"/>
    <property type="project" value="UniProtKB-KW"/>
</dbReference>
<dbReference type="RefSeq" id="WP_354460249.1">
    <property type="nucleotide sequence ID" value="NZ_JBEWSZ010000001.1"/>
</dbReference>
<feature type="region of interest" description="Disordered" evidence="5">
    <location>
        <begin position="1"/>
        <end position="28"/>
    </location>
</feature>
<dbReference type="Pfam" id="PF06253">
    <property type="entry name" value="MTTB"/>
    <property type="match status" value="1"/>
</dbReference>
<sequence length="513" mass="55985">MTAHERRGGGRRSKASRSGGGIPQLPWQHVTNPYAPMQLLNEEQMDKLHRTSMRILSELGIRVMGEKVLALFETAGAIVDRNENIVRIDESLVMAALKTAPSSFTLTSRNPDKQITLGGNSLVFGLVAGPPNVHDRINGRRQGNLGDYENFIRLAHHFNAIHIIGNQVVAPMELPANSRHLDTYRANLTLSDLSFHCSAIGRGRAVDSIAMMAIARGITVEAMRASPGVTTIISVNSPRLFDEAMAEGLIAMAEHGQPITITPFTLMGAMTPVTLAAALAQQNAEALFGVTLTQLVNPGTPVMYGAFTSNVDMRSGAPAFGTPENTKANIVAGQLARRYRLPYRTSNANASNAVDLQAAYETGMATWGAVLGGANLIYHAAGWLEGGLTASYEKLILDVEILQNMIEFLRPMPFEEDDLGFEAIKAVPTGGHFFGSEHTMARYETAFYRPMLSNWQNYGSWQEAGGHDALERATLLWQQALHDYEEPVMDPAIREELDAYVTRRKEEIGAGEP</sequence>
<keyword evidence="2 6" id="KW-0489">Methyltransferase</keyword>
<keyword evidence="7" id="KW-1185">Reference proteome</keyword>
<reference evidence="6 7" key="1">
    <citation type="submission" date="2024-06" db="EMBL/GenBank/DDBJ databases">
        <authorList>
            <person name="Kim D.-U."/>
        </authorList>
    </citation>
    <scope>NUCLEOTIDE SEQUENCE [LARGE SCALE GENOMIC DNA]</scope>
    <source>
        <strain evidence="6 7">KACC15460</strain>
    </source>
</reference>
<dbReference type="EMBL" id="JBEWSZ010000001">
    <property type="protein sequence ID" value="MET2828240.1"/>
    <property type="molecule type" value="Genomic_DNA"/>
</dbReference>
<comment type="similarity">
    <text evidence="1 4">Belongs to the trimethylamine methyltransferase family.</text>
</comment>
<dbReference type="PIRSF" id="PIRSF037567">
    <property type="entry name" value="MTTB_MeTrfase"/>
    <property type="match status" value="1"/>
</dbReference>
<comment type="caution">
    <text evidence="6">The sequence shown here is derived from an EMBL/GenBank/DDBJ whole genome shotgun (WGS) entry which is preliminary data.</text>
</comment>
<evidence type="ECO:0000256" key="2">
    <source>
        <dbReference type="ARBA" id="ARBA00022603"/>
    </source>
</evidence>
<keyword evidence="3 4" id="KW-0808">Transferase</keyword>